<evidence type="ECO:0000256" key="3">
    <source>
        <dbReference type="ARBA" id="ARBA00004763"/>
    </source>
</evidence>
<dbReference type="GO" id="GO:0004156">
    <property type="term" value="F:dihydropteroate synthase activity"/>
    <property type="evidence" value="ECO:0007669"/>
    <property type="project" value="UniProtKB-EC"/>
</dbReference>
<dbReference type="PROSITE" id="PS00792">
    <property type="entry name" value="DHPS_1"/>
    <property type="match status" value="1"/>
</dbReference>
<comment type="catalytic activity">
    <reaction evidence="1">
        <text>(7,8-dihydropterin-6-yl)methyl diphosphate + 4-aminobenzoate = 7,8-dihydropteroate + diphosphate</text>
        <dbReference type="Rhea" id="RHEA:19949"/>
        <dbReference type="ChEBI" id="CHEBI:17836"/>
        <dbReference type="ChEBI" id="CHEBI:17839"/>
        <dbReference type="ChEBI" id="CHEBI:33019"/>
        <dbReference type="ChEBI" id="CHEBI:72950"/>
        <dbReference type="EC" id="2.5.1.15"/>
    </reaction>
</comment>
<dbReference type="NCBIfam" id="TIGR01496">
    <property type="entry name" value="DHPS"/>
    <property type="match status" value="1"/>
</dbReference>
<evidence type="ECO:0000256" key="8">
    <source>
        <dbReference type="ARBA" id="ARBA00022723"/>
    </source>
</evidence>
<dbReference type="InterPro" id="IPR000489">
    <property type="entry name" value="Pterin-binding_dom"/>
</dbReference>
<dbReference type="EC" id="2.5.1.15" evidence="5 12"/>
<dbReference type="PANTHER" id="PTHR20941">
    <property type="entry name" value="FOLATE SYNTHESIS PROTEINS"/>
    <property type="match status" value="1"/>
</dbReference>
<dbReference type="EMBL" id="JBHSDT010000007">
    <property type="protein sequence ID" value="MFC4403599.1"/>
    <property type="molecule type" value="Genomic_DNA"/>
</dbReference>
<dbReference type="Proteomes" id="UP001595882">
    <property type="component" value="Unassembled WGS sequence"/>
</dbReference>
<sequence>MGKWLRTKVKDFHYSRQTLIMGILNVTPDSFSDGGNFHTIENAIAQAKKMERDGAHIIDIGGESTRPGHQPVSEQEELRRVIPVIKALSKEINLPISIDTYKAEVAKQAVDAGASIINDVWGAKREPAIAKVAADYNVPIILMHNREEAVYQSFVEDMLSDVKESVQIAIDAGVDEDSIIIDPGIGFAKNYEQNILAMRNLDMLKTLGYPILLATSRKSFIGQTLDLPVDQRDEGTGATVCFGINKGVELVRVHNVEMTARLTRMMDTLVGKGSGSLG</sequence>
<dbReference type="Gene3D" id="3.20.20.20">
    <property type="entry name" value="Dihydropteroate synthase-like"/>
    <property type="match status" value="1"/>
</dbReference>
<dbReference type="InterPro" id="IPR011005">
    <property type="entry name" value="Dihydropteroate_synth-like_sf"/>
</dbReference>
<gene>
    <name evidence="14" type="primary">folP</name>
    <name evidence="14" type="ORF">ACFOY7_11020</name>
</gene>
<dbReference type="CDD" id="cd00739">
    <property type="entry name" value="DHPS"/>
    <property type="match status" value="1"/>
</dbReference>
<dbReference type="RefSeq" id="WP_390252131.1">
    <property type="nucleotide sequence ID" value="NZ_JBHSDT010000007.1"/>
</dbReference>
<dbReference type="PROSITE" id="PS50972">
    <property type="entry name" value="PTERIN_BINDING"/>
    <property type="match status" value="1"/>
</dbReference>
<comment type="function">
    <text evidence="12">Catalyzes the condensation of para-aminobenzoate (pABA) with 6-hydroxymethyl-7,8-dihydropterin diphosphate (DHPt-PP) to form 7,8-dihydropteroate (H2Pte), the immediate precursor of folate derivatives.</text>
</comment>
<evidence type="ECO:0000313" key="14">
    <source>
        <dbReference type="EMBL" id="MFC4403599.1"/>
    </source>
</evidence>
<dbReference type="Pfam" id="PF00809">
    <property type="entry name" value="Pterin_bind"/>
    <property type="match status" value="1"/>
</dbReference>
<evidence type="ECO:0000256" key="6">
    <source>
        <dbReference type="ARBA" id="ARBA00016919"/>
    </source>
</evidence>
<keyword evidence="7 12" id="KW-0808">Transferase</keyword>
<comment type="cofactor">
    <cofactor evidence="2 12">
        <name>Mg(2+)</name>
        <dbReference type="ChEBI" id="CHEBI:18420"/>
    </cofactor>
</comment>
<dbReference type="PANTHER" id="PTHR20941:SF1">
    <property type="entry name" value="FOLIC ACID SYNTHESIS PROTEIN FOL1"/>
    <property type="match status" value="1"/>
</dbReference>
<keyword evidence="8 12" id="KW-0479">Metal-binding</keyword>
<keyword evidence="10 12" id="KW-0289">Folate biosynthesis</keyword>
<evidence type="ECO:0000256" key="4">
    <source>
        <dbReference type="ARBA" id="ARBA00009503"/>
    </source>
</evidence>
<evidence type="ECO:0000256" key="12">
    <source>
        <dbReference type="RuleBase" id="RU361205"/>
    </source>
</evidence>
<reference evidence="15" key="1">
    <citation type="journal article" date="2019" name="Int. J. Syst. Evol. Microbiol.">
        <title>The Global Catalogue of Microorganisms (GCM) 10K type strain sequencing project: providing services to taxonomists for standard genome sequencing and annotation.</title>
        <authorList>
            <consortium name="The Broad Institute Genomics Platform"/>
            <consortium name="The Broad Institute Genome Sequencing Center for Infectious Disease"/>
            <person name="Wu L."/>
            <person name="Ma J."/>
        </authorList>
    </citation>
    <scope>NUCLEOTIDE SEQUENCE [LARGE SCALE GENOMIC DNA]</scope>
    <source>
        <strain evidence="15">CCUG 37865</strain>
    </source>
</reference>
<evidence type="ECO:0000259" key="13">
    <source>
        <dbReference type="PROSITE" id="PS50972"/>
    </source>
</evidence>
<evidence type="ECO:0000256" key="7">
    <source>
        <dbReference type="ARBA" id="ARBA00022679"/>
    </source>
</evidence>
<organism evidence="14 15">
    <name type="scientific">Gracilibacillus xinjiangensis</name>
    <dbReference type="NCBI Taxonomy" id="1193282"/>
    <lineage>
        <taxon>Bacteria</taxon>
        <taxon>Bacillati</taxon>
        <taxon>Bacillota</taxon>
        <taxon>Bacilli</taxon>
        <taxon>Bacillales</taxon>
        <taxon>Bacillaceae</taxon>
        <taxon>Gracilibacillus</taxon>
    </lineage>
</organism>
<dbReference type="SUPFAM" id="SSF51717">
    <property type="entry name" value="Dihydropteroate synthetase-like"/>
    <property type="match status" value="1"/>
</dbReference>
<dbReference type="InterPro" id="IPR006390">
    <property type="entry name" value="DHP_synth_dom"/>
</dbReference>
<evidence type="ECO:0000256" key="2">
    <source>
        <dbReference type="ARBA" id="ARBA00001946"/>
    </source>
</evidence>
<comment type="caution">
    <text evidence="14">The sequence shown here is derived from an EMBL/GenBank/DDBJ whole genome shotgun (WGS) entry which is preliminary data.</text>
</comment>
<dbReference type="InterPro" id="IPR045031">
    <property type="entry name" value="DHP_synth-like"/>
</dbReference>
<feature type="domain" description="Pterin-binding" evidence="13">
    <location>
        <begin position="18"/>
        <end position="264"/>
    </location>
</feature>
<comment type="similarity">
    <text evidence="4 12">Belongs to the DHPS family.</text>
</comment>
<proteinExistence type="inferred from homology"/>
<evidence type="ECO:0000256" key="9">
    <source>
        <dbReference type="ARBA" id="ARBA00022842"/>
    </source>
</evidence>
<evidence type="ECO:0000256" key="11">
    <source>
        <dbReference type="ARBA" id="ARBA00030193"/>
    </source>
</evidence>
<accession>A0ABV8WZY5</accession>
<comment type="pathway">
    <text evidence="3 12">Cofactor biosynthesis; tetrahydrofolate biosynthesis; 7,8-dihydrofolate from 2-amino-4-hydroxy-6-hydroxymethyl-7,8-dihydropteridine diphosphate and 4-aminobenzoate: step 1/2.</text>
</comment>
<dbReference type="PROSITE" id="PS00793">
    <property type="entry name" value="DHPS_2"/>
    <property type="match status" value="1"/>
</dbReference>
<name>A0ABV8WZY5_9BACI</name>
<evidence type="ECO:0000256" key="5">
    <source>
        <dbReference type="ARBA" id="ARBA00012458"/>
    </source>
</evidence>
<keyword evidence="15" id="KW-1185">Reference proteome</keyword>
<evidence type="ECO:0000256" key="1">
    <source>
        <dbReference type="ARBA" id="ARBA00000012"/>
    </source>
</evidence>
<evidence type="ECO:0000256" key="10">
    <source>
        <dbReference type="ARBA" id="ARBA00022909"/>
    </source>
</evidence>
<evidence type="ECO:0000313" key="15">
    <source>
        <dbReference type="Proteomes" id="UP001595882"/>
    </source>
</evidence>
<protein>
    <recommendedName>
        <fullName evidence="6 12">Dihydropteroate synthase</fullName>
        <shortName evidence="12">DHPS</shortName>
        <ecNumber evidence="5 12">2.5.1.15</ecNumber>
    </recommendedName>
    <alternativeName>
        <fullName evidence="11 12">Dihydropteroate pyrophosphorylase</fullName>
    </alternativeName>
</protein>
<keyword evidence="9 12" id="KW-0460">Magnesium</keyword>